<dbReference type="KEGG" id="dmm:dnm_026340"/>
<keyword evidence="3" id="KW-1185">Reference proteome</keyword>
<keyword evidence="1" id="KW-1133">Transmembrane helix</keyword>
<sequence length="165" mass="19116">MINPFSYVICVRPSEIAACSKYMQKICHLKRSVFICLGAVFIPSQYHVSIFFILAQILHHIWERMWKLKIGEGYMKGQKSGRTGYREITTKGIVIPAEWDEKGNPTVIAVATHEEQEYLIDKNDEKSDELLEILHQEIELTGVLGKKVKNRRTITVKKYFIRSSE</sequence>
<organism evidence="2 3">
    <name type="scientific">Desulfonema magnum</name>
    <dbReference type="NCBI Taxonomy" id="45655"/>
    <lineage>
        <taxon>Bacteria</taxon>
        <taxon>Pseudomonadati</taxon>
        <taxon>Thermodesulfobacteriota</taxon>
        <taxon>Desulfobacteria</taxon>
        <taxon>Desulfobacterales</taxon>
        <taxon>Desulfococcaceae</taxon>
        <taxon>Desulfonema</taxon>
    </lineage>
</organism>
<keyword evidence="1" id="KW-0472">Membrane</keyword>
<keyword evidence="1" id="KW-0812">Transmembrane</keyword>
<dbReference type="AlphaFoldDB" id="A0A975GMF5"/>
<evidence type="ECO:0000313" key="2">
    <source>
        <dbReference type="EMBL" id="QTA86610.1"/>
    </source>
</evidence>
<name>A0A975GMF5_9BACT</name>
<dbReference type="Proteomes" id="UP000663722">
    <property type="component" value="Chromosome"/>
</dbReference>
<feature type="transmembrane region" description="Helical" evidence="1">
    <location>
        <begin position="32"/>
        <end position="58"/>
    </location>
</feature>
<reference evidence="2" key="1">
    <citation type="journal article" date="2021" name="Microb. Physiol.">
        <title>Proteogenomic Insights into the Physiology of Marine, Sulfate-Reducing, Filamentous Desulfonema limicola and Desulfonema magnum.</title>
        <authorList>
            <person name="Schnaars V."/>
            <person name="Wohlbrand L."/>
            <person name="Scheve S."/>
            <person name="Hinrichs C."/>
            <person name="Reinhardt R."/>
            <person name="Rabus R."/>
        </authorList>
    </citation>
    <scope>NUCLEOTIDE SEQUENCE</scope>
    <source>
        <strain evidence="2">4be13</strain>
    </source>
</reference>
<dbReference type="EMBL" id="CP061800">
    <property type="protein sequence ID" value="QTA86610.1"/>
    <property type="molecule type" value="Genomic_DNA"/>
</dbReference>
<proteinExistence type="predicted"/>
<protein>
    <submittedName>
        <fullName evidence="2">Uncharacterized protein</fullName>
    </submittedName>
</protein>
<gene>
    <name evidence="2" type="ORF">dnm_026340</name>
</gene>
<evidence type="ECO:0000256" key="1">
    <source>
        <dbReference type="SAM" id="Phobius"/>
    </source>
</evidence>
<evidence type="ECO:0000313" key="3">
    <source>
        <dbReference type="Proteomes" id="UP000663722"/>
    </source>
</evidence>
<accession>A0A975GMF5</accession>